<proteinExistence type="predicted"/>
<name>A0A6J8CL25_MYTCO</name>
<evidence type="ECO:0000313" key="6">
    <source>
        <dbReference type="EMBL" id="CAC5395570.1"/>
    </source>
</evidence>
<keyword evidence="7" id="KW-1185">Reference proteome</keyword>
<dbReference type="SUPFAM" id="SSF57903">
    <property type="entry name" value="FYVE/PHD zinc finger"/>
    <property type="match status" value="2"/>
</dbReference>
<dbReference type="Proteomes" id="UP000507470">
    <property type="component" value="Unassembled WGS sequence"/>
</dbReference>
<dbReference type="SMART" id="SM00249">
    <property type="entry name" value="PHD"/>
    <property type="match status" value="2"/>
</dbReference>
<protein>
    <recommendedName>
        <fullName evidence="5">PHD-type domain-containing protein</fullName>
    </recommendedName>
</protein>
<dbReference type="GO" id="GO:0008270">
    <property type="term" value="F:zinc ion binding"/>
    <property type="evidence" value="ECO:0007669"/>
    <property type="project" value="UniProtKB-KW"/>
</dbReference>
<evidence type="ECO:0000313" key="7">
    <source>
        <dbReference type="Proteomes" id="UP000507470"/>
    </source>
</evidence>
<keyword evidence="3" id="KW-0862">Zinc</keyword>
<dbReference type="EMBL" id="CACVKT020005553">
    <property type="protein sequence ID" value="CAC5395570.1"/>
    <property type="molecule type" value="Genomic_DNA"/>
</dbReference>
<sequence>MFINGESSGIDEVFRKDDSKSVRDQSTVPNCNVIELRATLQSALERIEQNPGPVQNSCGICCKLVKRNDKAIQCDECDLWIHTRCASVDNTTYAKLQNTTDQWFCQNCVASCGICSGNIHNCDPAIECDRCKTWIHNSCAIVSNDKYKNMDLPFM</sequence>
<feature type="domain" description="PHD-type" evidence="5">
    <location>
        <begin position="55"/>
        <end position="111"/>
    </location>
</feature>
<dbReference type="InterPro" id="IPR013083">
    <property type="entry name" value="Znf_RING/FYVE/PHD"/>
</dbReference>
<dbReference type="InterPro" id="IPR001965">
    <property type="entry name" value="Znf_PHD"/>
</dbReference>
<accession>A0A6J8CL25</accession>
<reference evidence="6 7" key="1">
    <citation type="submission" date="2020-06" db="EMBL/GenBank/DDBJ databases">
        <authorList>
            <person name="Li R."/>
            <person name="Bekaert M."/>
        </authorList>
    </citation>
    <scope>NUCLEOTIDE SEQUENCE [LARGE SCALE GENOMIC DNA]</scope>
    <source>
        <strain evidence="7">wild</strain>
    </source>
</reference>
<keyword evidence="2 4" id="KW-0863">Zinc-finger</keyword>
<dbReference type="InterPro" id="IPR011011">
    <property type="entry name" value="Znf_FYVE_PHD"/>
</dbReference>
<dbReference type="PROSITE" id="PS50016">
    <property type="entry name" value="ZF_PHD_2"/>
    <property type="match status" value="1"/>
</dbReference>
<organism evidence="6 7">
    <name type="scientific">Mytilus coruscus</name>
    <name type="common">Sea mussel</name>
    <dbReference type="NCBI Taxonomy" id="42192"/>
    <lineage>
        <taxon>Eukaryota</taxon>
        <taxon>Metazoa</taxon>
        <taxon>Spiralia</taxon>
        <taxon>Lophotrochozoa</taxon>
        <taxon>Mollusca</taxon>
        <taxon>Bivalvia</taxon>
        <taxon>Autobranchia</taxon>
        <taxon>Pteriomorphia</taxon>
        <taxon>Mytilida</taxon>
        <taxon>Mytiloidea</taxon>
        <taxon>Mytilidae</taxon>
        <taxon>Mytilinae</taxon>
        <taxon>Mytilus</taxon>
    </lineage>
</organism>
<evidence type="ECO:0000256" key="3">
    <source>
        <dbReference type="ARBA" id="ARBA00022833"/>
    </source>
</evidence>
<evidence type="ECO:0000256" key="4">
    <source>
        <dbReference type="PROSITE-ProRule" id="PRU00146"/>
    </source>
</evidence>
<evidence type="ECO:0000259" key="5">
    <source>
        <dbReference type="PROSITE" id="PS50016"/>
    </source>
</evidence>
<dbReference type="AlphaFoldDB" id="A0A6J8CL25"/>
<dbReference type="Gene3D" id="3.30.40.10">
    <property type="entry name" value="Zinc/RING finger domain, C3HC4 (zinc finger)"/>
    <property type="match status" value="2"/>
</dbReference>
<keyword evidence="1" id="KW-0479">Metal-binding</keyword>
<dbReference type="InterPro" id="IPR019787">
    <property type="entry name" value="Znf_PHD-finger"/>
</dbReference>
<dbReference type="Pfam" id="PF00628">
    <property type="entry name" value="PHD"/>
    <property type="match status" value="1"/>
</dbReference>
<gene>
    <name evidence="6" type="ORF">MCOR_30229</name>
</gene>
<dbReference type="OrthoDB" id="7479450at2759"/>
<evidence type="ECO:0000256" key="2">
    <source>
        <dbReference type="ARBA" id="ARBA00022771"/>
    </source>
</evidence>
<evidence type="ECO:0000256" key="1">
    <source>
        <dbReference type="ARBA" id="ARBA00022723"/>
    </source>
</evidence>